<dbReference type="Pfam" id="PF00079">
    <property type="entry name" value="Serpin"/>
    <property type="match status" value="1"/>
</dbReference>
<feature type="compositionally biased region" description="Basic and acidic residues" evidence="1">
    <location>
        <begin position="497"/>
        <end position="539"/>
    </location>
</feature>
<reference evidence="4" key="2">
    <citation type="submission" date="2022-06" db="UniProtKB">
        <authorList>
            <consortium name="EnsemblMetazoa"/>
        </authorList>
    </citation>
    <scope>IDENTIFICATION</scope>
    <source>
        <strain evidence="4">PS312</strain>
    </source>
</reference>
<evidence type="ECO:0000313" key="5">
    <source>
        <dbReference type="Proteomes" id="UP000005239"/>
    </source>
</evidence>
<dbReference type="InterPro" id="IPR042178">
    <property type="entry name" value="Serpin_sf_1"/>
</dbReference>
<protein>
    <submittedName>
        <fullName evidence="4">SERPIN domain-containing protein</fullName>
    </submittedName>
</protein>
<feature type="compositionally biased region" description="Basic and acidic residues" evidence="1">
    <location>
        <begin position="573"/>
        <end position="587"/>
    </location>
</feature>
<reference evidence="5" key="1">
    <citation type="journal article" date="2008" name="Nat. Genet.">
        <title>The Pristionchus pacificus genome provides a unique perspective on nematode lifestyle and parasitism.</title>
        <authorList>
            <person name="Dieterich C."/>
            <person name="Clifton S.W."/>
            <person name="Schuster L.N."/>
            <person name="Chinwalla A."/>
            <person name="Delehaunty K."/>
            <person name="Dinkelacker I."/>
            <person name="Fulton L."/>
            <person name="Fulton R."/>
            <person name="Godfrey J."/>
            <person name="Minx P."/>
            <person name="Mitreva M."/>
            <person name="Roeseler W."/>
            <person name="Tian H."/>
            <person name="Witte H."/>
            <person name="Yang S.P."/>
            <person name="Wilson R.K."/>
            <person name="Sommer R.J."/>
        </authorList>
    </citation>
    <scope>NUCLEOTIDE SEQUENCE [LARGE SCALE GENOMIC DNA]</scope>
    <source>
        <strain evidence="5">PS312</strain>
    </source>
</reference>
<keyword evidence="2" id="KW-0812">Transmembrane</keyword>
<dbReference type="Gene3D" id="2.30.39.10">
    <property type="entry name" value="Alpha-1-antitrypsin, domain 1"/>
    <property type="match status" value="1"/>
</dbReference>
<feature type="compositionally biased region" description="Low complexity" evidence="1">
    <location>
        <begin position="400"/>
        <end position="409"/>
    </location>
</feature>
<feature type="region of interest" description="Disordered" evidence="1">
    <location>
        <begin position="630"/>
        <end position="737"/>
    </location>
</feature>
<feature type="compositionally biased region" description="Low complexity" evidence="1">
    <location>
        <begin position="706"/>
        <end position="721"/>
    </location>
</feature>
<evidence type="ECO:0000256" key="1">
    <source>
        <dbReference type="SAM" id="MobiDB-lite"/>
    </source>
</evidence>
<feature type="transmembrane region" description="Helical" evidence="2">
    <location>
        <begin position="977"/>
        <end position="997"/>
    </location>
</feature>
<dbReference type="Gene3D" id="3.30.497.10">
    <property type="entry name" value="Antithrombin, subunit I, domain 2"/>
    <property type="match status" value="1"/>
</dbReference>
<keyword evidence="2" id="KW-1133">Transmembrane helix</keyword>
<dbReference type="InterPro" id="IPR042185">
    <property type="entry name" value="Serpin_sf_2"/>
</dbReference>
<feature type="transmembrane region" description="Helical" evidence="2">
    <location>
        <begin position="1032"/>
        <end position="1052"/>
    </location>
</feature>
<proteinExistence type="predicted"/>
<evidence type="ECO:0000313" key="4">
    <source>
        <dbReference type="EnsemblMetazoa" id="PPA17845.1"/>
    </source>
</evidence>
<dbReference type="Proteomes" id="UP000005239">
    <property type="component" value="Unassembled WGS sequence"/>
</dbReference>
<feature type="compositionally biased region" description="Basic and acidic residues" evidence="1">
    <location>
        <begin position="681"/>
        <end position="690"/>
    </location>
</feature>
<feature type="compositionally biased region" description="Low complexity" evidence="1">
    <location>
        <begin position="543"/>
        <end position="570"/>
    </location>
</feature>
<dbReference type="InterPro" id="IPR050920">
    <property type="entry name" value="Nematode_rcpt-like_delta"/>
</dbReference>
<keyword evidence="2" id="KW-0472">Membrane</keyword>
<feature type="transmembrane region" description="Helical" evidence="2">
    <location>
        <begin position="932"/>
        <end position="950"/>
    </location>
</feature>
<feature type="region of interest" description="Disordered" evidence="1">
    <location>
        <begin position="486"/>
        <end position="594"/>
    </location>
</feature>
<dbReference type="AlphaFoldDB" id="A0A8R1YDF3"/>
<feature type="region of interest" description="Disordered" evidence="1">
    <location>
        <begin position="387"/>
        <end position="409"/>
    </location>
</feature>
<dbReference type="SUPFAM" id="SSF56574">
    <property type="entry name" value="Serpins"/>
    <property type="match status" value="1"/>
</dbReference>
<dbReference type="InterPro" id="IPR023796">
    <property type="entry name" value="Serpin_dom"/>
</dbReference>
<sequence length="1062" mass="117494">MNHLIRPIIFDLFYPPPHSSTHVDKRSMFGGWLPSIFGRRRDSEREDEDSSDSPRPAAALIKRSKSKSRESNRSGSSIEANEALLVEKWTVACLNSVMLPTHQELSNVFAPLPMLALFCIIWMGVTDEVRKHMKAVCGIDKKSLTDFAALLTRIIDVLNKDSLLVYRVLTTPDQIPTIDPIFTTKLQKRFGRRALIPADRDKQRDYIRTNTKRMITDLSIPSSAGLLGFAAASVTEKWQAETRPYPDRPFALSQREKQSHECFEMRGVMRILREEWIDSCLLPFRDSPLALAILRPSERSGIVRLRRELTARELHETLKKLSEQKPAVNRVLLPRIDLRSCESSLLPKWRLSGVLSERVRLRKKGGERVCPSFREIAVGSSIRIDERGVNSSTEERARPRSTSTTSSSTHSYYSAAVDISLDPNFNLRLDSPFLFFIVHTETMAPVLAGTYAGNAVITPYTRSVSVSKSKSSKSFARKSLSVISRPLRKVRMSSTKSTRESSNSEDKKKNEKPGWKGVPKCEECEERSKKSGGRPRESGQKVAATPAASAASATAAAATTVSSTTSQKSARQPKHESVRETLKETHRSTISAGRATTYAAKDGLVKAAQIGGKKIGIGLDKTKQTAVRIADKSSEKAKRAKSIVSSTAKSFGQAIKKSPIVSHLSRSRSNSVEEEIGGKTATREISESSERAPIQVPAKKESSACSSVRITSARTSSTSSHKSSDIRSMSGNKSSKAAVETSKPIAVVPTAKPIVASTKSVETSFEASKAAAKSAGKDVARKVKKGFSKAKGSMKKLFGKIQIKMSDVPIIIIYSLILFVSITLNIILLTLIVLVTPKSNKNFNMGRSAKLSISFLFVHKHECTMYTVYLSEFSPSLPISSGSCMVLVVLSPLVSVISHSTDISRESFYINMVSFLARLIYLRNSSISKQQFFLLLLILVAPHVLALMIADSQARKLVDENLPTYAHETTIIASDHILSPPIAYTLCYICVVIYPAIYEDYAPYIHKVIVQLLEWRQPAAESIPMMIGEAPAIMSAIISITFFPAYRLCYLLQFRLINFLPF</sequence>
<dbReference type="PANTHER" id="PTHR22945:SF40">
    <property type="entry name" value="SERPENTINE RECEPTOR, CLASS D (DELTA)-RELATED"/>
    <property type="match status" value="1"/>
</dbReference>
<evidence type="ECO:0000259" key="3">
    <source>
        <dbReference type="Pfam" id="PF00079"/>
    </source>
</evidence>
<feature type="compositionally biased region" description="Basic and acidic residues" evidence="1">
    <location>
        <begin position="387"/>
        <end position="398"/>
    </location>
</feature>
<feature type="domain" description="Serpin" evidence="3">
    <location>
        <begin position="107"/>
        <end position="451"/>
    </location>
</feature>
<name>A0A8R1YDF3_PRIPA</name>
<feature type="transmembrane region" description="Helical" evidence="2">
    <location>
        <begin position="810"/>
        <end position="835"/>
    </location>
</feature>
<evidence type="ECO:0000256" key="2">
    <source>
        <dbReference type="SAM" id="Phobius"/>
    </source>
</evidence>
<accession>A0A8R1YDF3</accession>
<feature type="region of interest" description="Disordered" evidence="1">
    <location>
        <begin position="43"/>
        <end position="74"/>
    </location>
</feature>
<organism evidence="4 5">
    <name type="scientific">Pristionchus pacificus</name>
    <name type="common">Parasitic nematode worm</name>
    <dbReference type="NCBI Taxonomy" id="54126"/>
    <lineage>
        <taxon>Eukaryota</taxon>
        <taxon>Metazoa</taxon>
        <taxon>Ecdysozoa</taxon>
        <taxon>Nematoda</taxon>
        <taxon>Chromadorea</taxon>
        <taxon>Rhabditida</taxon>
        <taxon>Rhabditina</taxon>
        <taxon>Diplogasteromorpha</taxon>
        <taxon>Diplogasteroidea</taxon>
        <taxon>Neodiplogasteridae</taxon>
        <taxon>Pristionchus</taxon>
    </lineage>
</organism>
<dbReference type="InterPro" id="IPR036186">
    <property type="entry name" value="Serpin_sf"/>
</dbReference>
<gene>
    <name evidence="4" type="primary">WBGene00107399</name>
</gene>
<dbReference type="PANTHER" id="PTHR22945">
    <property type="entry name" value="SERPENTINE RECEPTOR, CLASS D DELTA"/>
    <property type="match status" value="1"/>
</dbReference>
<dbReference type="EnsemblMetazoa" id="PPA17845.1">
    <property type="protein sequence ID" value="PPA17845.1"/>
    <property type="gene ID" value="WBGene00107399"/>
</dbReference>
<keyword evidence="5" id="KW-1185">Reference proteome</keyword>